<dbReference type="OrthoDB" id="4119964at2"/>
<keyword evidence="2" id="KW-1185">Reference proteome</keyword>
<dbReference type="Pfam" id="PF11185">
    <property type="entry name" value="DUF2971"/>
    <property type="match status" value="1"/>
</dbReference>
<accession>I1E025</accession>
<dbReference type="RefSeq" id="WP_008222440.1">
    <property type="nucleotide sequence ID" value="NZ_BAFK01000015.1"/>
</dbReference>
<name>I1E025_9GAMM</name>
<dbReference type="EMBL" id="BAFK01000015">
    <property type="protein sequence ID" value="GAB59653.1"/>
    <property type="molecule type" value="Genomic_DNA"/>
</dbReference>
<protein>
    <recommendedName>
        <fullName evidence="3">DUF2971 domain-containing protein</fullName>
    </recommendedName>
</protein>
<dbReference type="InterPro" id="IPR021352">
    <property type="entry name" value="DUF2971"/>
</dbReference>
<sequence>MLYKFRTANINNICSLFHNELFFSHVDKFNDPFEFHFEIDMGLPHTNCRNTYYRNFKNFIGKVNLAHPNTIDDSLVNMIMSINEDKVDEVSKAVAFALKGMVRDRIEQLREQFKIFCMSKSNKHPLLWGHYADGLRGYCVGYDEEKLVEADKIGLLNVSYSNKPHQFKIDELLRGEFENKGREIFGVKLLEWQYEEEARLIVESESLFDNVIKAKNEALKEVIFGEKMDMKLIELVRNLLDGRRVSFFKALSNPENYTISITPLM</sequence>
<comment type="caution">
    <text evidence="1">The sequence shown here is derived from an EMBL/GenBank/DDBJ whole genome shotgun (WGS) entry which is preliminary data.</text>
</comment>
<dbReference type="Proteomes" id="UP000004374">
    <property type="component" value="Unassembled WGS sequence"/>
</dbReference>
<dbReference type="AlphaFoldDB" id="I1E025"/>
<evidence type="ECO:0008006" key="3">
    <source>
        <dbReference type="Google" id="ProtNLM"/>
    </source>
</evidence>
<reference evidence="1 2" key="1">
    <citation type="journal article" date="2012" name="J. Bacteriol.">
        <title>Genome Sequence of the Protease-Producing Bacterium Rheinheimera nanhaiensis E407-8T, Isolated from Deep-Sea Sediment of the South China Sea.</title>
        <authorList>
            <person name="Zhang X.-Y."/>
            <person name="Zhang Y.-J."/>
            <person name="Qin Q.-L."/>
            <person name="Xie B.-B."/>
            <person name="Chen X.-L."/>
            <person name="Zhou B.-C."/>
            <person name="Zhang Y.-Z."/>
        </authorList>
    </citation>
    <scope>NUCLEOTIDE SEQUENCE [LARGE SCALE GENOMIC DNA]</scope>
    <source>
        <strain evidence="1 2">E407-8</strain>
    </source>
</reference>
<evidence type="ECO:0000313" key="2">
    <source>
        <dbReference type="Proteomes" id="UP000004374"/>
    </source>
</evidence>
<proteinExistence type="predicted"/>
<organism evidence="1 2">
    <name type="scientific">Rheinheimera nanhaiensis E407-8</name>
    <dbReference type="NCBI Taxonomy" id="562729"/>
    <lineage>
        <taxon>Bacteria</taxon>
        <taxon>Pseudomonadati</taxon>
        <taxon>Pseudomonadota</taxon>
        <taxon>Gammaproteobacteria</taxon>
        <taxon>Chromatiales</taxon>
        <taxon>Chromatiaceae</taxon>
        <taxon>Rheinheimera</taxon>
    </lineage>
</organism>
<gene>
    <name evidence="1" type="ORF">RNAN_2659</name>
</gene>
<evidence type="ECO:0000313" key="1">
    <source>
        <dbReference type="EMBL" id="GAB59653.1"/>
    </source>
</evidence>